<keyword evidence="3" id="KW-0472">Membrane</keyword>
<gene>
    <name evidence="6" type="primary">Ceacam6</name>
    <name evidence="6" type="ORF">THIORB_R00479</name>
</gene>
<dbReference type="OrthoDB" id="6353782at2759"/>
<dbReference type="EMBL" id="VXBW01001778">
    <property type="protein sequence ID" value="NXP04945.1"/>
    <property type="molecule type" value="Genomic_DNA"/>
</dbReference>
<feature type="domain" description="Ig-like" evidence="5">
    <location>
        <begin position="102"/>
        <end position="186"/>
    </location>
</feature>
<dbReference type="SUPFAM" id="SSF48726">
    <property type="entry name" value="Immunoglobulin"/>
    <property type="match status" value="2"/>
</dbReference>
<protein>
    <submittedName>
        <fullName evidence="6">CEAM6 protein</fullName>
    </submittedName>
</protein>
<reference evidence="6 7" key="1">
    <citation type="submission" date="2019-09" db="EMBL/GenBank/DDBJ databases">
        <title>Bird 10,000 Genomes (B10K) Project - Family phase.</title>
        <authorList>
            <person name="Zhang G."/>
        </authorList>
    </citation>
    <scope>NUCLEOTIDE SEQUENCE [LARGE SCALE GENOMIC DNA]</scope>
    <source>
        <strain evidence="6">B10K-DU-002-47</strain>
        <tissue evidence="6">Muscle</tissue>
    </source>
</reference>
<accession>A0A7L1X473</accession>
<evidence type="ECO:0000313" key="6">
    <source>
        <dbReference type="EMBL" id="NXP04945.1"/>
    </source>
</evidence>
<feature type="non-terminal residue" evidence="6">
    <location>
        <position position="1"/>
    </location>
</feature>
<dbReference type="Proteomes" id="UP000565698">
    <property type="component" value="Unassembled WGS sequence"/>
</dbReference>
<comment type="subcellular location">
    <subcellularLocation>
        <location evidence="1">Membrane</location>
    </subcellularLocation>
</comment>
<proteinExistence type="predicted"/>
<comment type="caution">
    <text evidence="6">The sequence shown here is derived from an EMBL/GenBank/DDBJ whole genome shotgun (WGS) entry which is preliminary data.</text>
</comment>
<evidence type="ECO:0000259" key="5">
    <source>
        <dbReference type="PROSITE" id="PS50835"/>
    </source>
</evidence>
<dbReference type="SMART" id="SM00409">
    <property type="entry name" value="IG"/>
    <property type="match status" value="2"/>
</dbReference>
<keyword evidence="4" id="KW-0325">Glycoprotein</keyword>
<dbReference type="InterPro" id="IPR003599">
    <property type="entry name" value="Ig_sub"/>
</dbReference>
<keyword evidence="2" id="KW-0732">Signal</keyword>
<dbReference type="PANTHER" id="PTHR12080">
    <property type="entry name" value="SIGNALING LYMPHOCYTIC ACTIVATION MOLECULE"/>
    <property type="match status" value="1"/>
</dbReference>
<dbReference type="InterPro" id="IPR036179">
    <property type="entry name" value="Ig-like_dom_sf"/>
</dbReference>
<dbReference type="InterPro" id="IPR015631">
    <property type="entry name" value="CD2/SLAM_rcpt"/>
</dbReference>
<dbReference type="PROSITE" id="PS50835">
    <property type="entry name" value="IG_LIKE"/>
    <property type="match status" value="1"/>
</dbReference>
<dbReference type="GO" id="GO:0005911">
    <property type="term" value="C:cell-cell junction"/>
    <property type="evidence" value="ECO:0007669"/>
    <property type="project" value="TreeGrafter"/>
</dbReference>
<dbReference type="PANTHER" id="PTHR12080:SF59">
    <property type="entry name" value="HEPATIC AND GLIAL CELL ADHESION MOLECULE"/>
    <property type="match status" value="1"/>
</dbReference>
<keyword evidence="7" id="KW-1185">Reference proteome</keyword>
<evidence type="ECO:0000256" key="2">
    <source>
        <dbReference type="ARBA" id="ARBA00022729"/>
    </source>
</evidence>
<feature type="non-terminal residue" evidence="6">
    <location>
        <position position="187"/>
    </location>
</feature>
<dbReference type="Gene3D" id="2.60.40.10">
    <property type="entry name" value="Immunoglobulins"/>
    <property type="match status" value="2"/>
</dbReference>
<name>A0A7L1X473_9AVES</name>
<sequence>RTVAAGSSVLLHRLDIQNVNFTEWEYIRNTTTEFILQYYADQPSPTIYPPYQGRVVFYPGNGSLLLQRVQESDSGIYRATVDLMQDKAWTTLLEVIQPVPQPELQCRSNLAGSPIELVCVVPEGRVASISWKKDGHPLPPEKCYGLSGNMTVLRIRRGEKSDCGSFSCNISNVISWKEADLNLTVTG</sequence>
<dbReference type="Pfam" id="PF07679">
    <property type="entry name" value="I-set"/>
    <property type="match status" value="1"/>
</dbReference>
<organism evidence="6 7">
    <name type="scientific">Thinocorus orbignyianus</name>
    <dbReference type="NCBI Taxonomy" id="161742"/>
    <lineage>
        <taxon>Eukaryota</taxon>
        <taxon>Metazoa</taxon>
        <taxon>Chordata</taxon>
        <taxon>Craniata</taxon>
        <taxon>Vertebrata</taxon>
        <taxon>Euteleostomi</taxon>
        <taxon>Archelosauria</taxon>
        <taxon>Archosauria</taxon>
        <taxon>Dinosauria</taxon>
        <taxon>Saurischia</taxon>
        <taxon>Theropoda</taxon>
        <taxon>Coelurosauria</taxon>
        <taxon>Aves</taxon>
        <taxon>Neognathae</taxon>
        <taxon>Neoaves</taxon>
        <taxon>Aequornithes</taxon>
        <taxon>Ciconiiformes</taxon>
        <taxon>Thinocoridae</taxon>
        <taxon>Thinocorus</taxon>
    </lineage>
</organism>
<dbReference type="InterPro" id="IPR013783">
    <property type="entry name" value="Ig-like_fold"/>
</dbReference>
<evidence type="ECO:0000256" key="1">
    <source>
        <dbReference type="ARBA" id="ARBA00004370"/>
    </source>
</evidence>
<dbReference type="InterPro" id="IPR007110">
    <property type="entry name" value="Ig-like_dom"/>
</dbReference>
<evidence type="ECO:0000313" key="7">
    <source>
        <dbReference type="Proteomes" id="UP000565698"/>
    </source>
</evidence>
<dbReference type="GO" id="GO:0016020">
    <property type="term" value="C:membrane"/>
    <property type="evidence" value="ECO:0007669"/>
    <property type="project" value="UniProtKB-SubCell"/>
</dbReference>
<evidence type="ECO:0000256" key="4">
    <source>
        <dbReference type="ARBA" id="ARBA00023180"/>
    </source>
</evidence>
<evidence type="ECO:0000256" key="3">
    <source>
        <dbReference type="ARBA" id="ARBA00023136"/>
    </source>
</evidence>
<dbReference type="InterPro" id="IPR013098">
    <property type="entry name" value="Ig_I-set"/>
</dbReference>
<dbReference type="AlphaFoldDB" id="A0A7L1X473"/>